<name>A0A7W6HXK0_9BACT</name>
<dbReference type="InterPro" id="IPR036388">
    <property type="entry name" value="WH-like_DNA-bd_sf"/>
</dbReference>
<dbReference type="AlphaFoldDB" id="A0A7W6HXK0"/>
<sequence length="183" mass="21271">MQVDDKLICKLLVGHDDPRGMEVLFNSYYRPLVLWADSFLGDIPAAEDLVQDFFVAFWEQRAYARITSGNLRGYLFASVRNRALKLLEKRDPLREACGELNENAEVEDTDWLTEEILQAIEAEIEKLPPRTREVLKSVYLDGLSYRETADRFSISIATVKTLLVNALKYLRKVFSGFWHFRFE</sequence>
<dbReference type="SUPFAM" id="SSF88659">
    <property type="entry name" value="Sigma3 and sigma4 domains of RNA polymerase sigma factors"/>
    <property type="match status" value="1"/>
</dbReference>
<dbReference type="Proteomes" id="UP000546007">
    <property type="component" value="Unassembled WGS sequence"/>
</dbReference>
<evidence type="ECO:0000313" key="7">
    <source>
        <dbReference type="EMBL" id="MBB4026204.1"/>
    </source>
</evidence>
<dbReference type="OrthoDB" id="759001at2"/>
<dbReference type="GeneID" id="93102390"/>
<dbReference type="Gene3D" id="1.10.1740.10">
    <property type="match status" value="1"/>
</dbReference>
<evidence type="ECO:0000259" key="6">
    <source>
        <dbReference type="Pfam" id="PF08281"/>
    </source>
</evidence>
<dbReference type="InterPro" id="IPR013249">
    <property type="entry name" value="RNA_pol_sigma70_r4_t2"/>
</dbReference>
<feature type="domain" description="RNA polymerase sigma factor 70 region 4 type 2" evidence="6">
    <location>
        <begin position="118"/>
        <end position="170"/>
    </location>
</feature>
<dbReference type="Gene3D" id="1.10.10.10">
    <property type="entry name" value="Winged helix-like DNA-binding domain superfamily/Winged helix DNA-binding domain"/>
    <property type="match status" value="1"/>
</dbReference>
<proteinExistence type="inferred from homology"/>
<comment type="caution">
    <text evidence="7">The sequence shown here is derived from an EMBL/GenBank/DDBJ whole genome shotgun (WGS) entry which is preliminary data.</text>
</comment>
<keyword evidence="8" id="KW-1185">Reference proteome</keyword>
<evidence type="ECO:0000256" key="2">
    <source>
        <dbReference type="ARBA" id="ARBA00023015"/>
    </source>
</evidence>
<dbReference type="GO" id="GO:0006352">
    <property type="term" value="P:DNA-templated transcription initiation"/>
    <property type="evidence" value="ECO:0007669"/>
    <property type="project" value="InterPro"/>
</dbReference>
<dbReference type="EMBL" id="JACIES010000004">
    <property type="protein sequence ID" value="MBB4026204.1"/>
    <property type="molecule type" value="Genomic_DNA"/>
</dbReference>
<comment type="similarity">
    <text evidence="1">Belongs to the sigma-70 factor family. ECF subfamily.</text>
</comment>
<dbReference type="PANTHER" id="PTHR43133:SF46">
    <property type="entry name" value="RNA POLYMERASE SIGMA-70 FACTOR ECF SUBFAMILY"/>
    <property type="match status" value="1"/>
</dbReference>
<dbReference type="RefSeq" id="WP_124317045.1">
    <property type="nucleotide sequence ID" value="NZ_AP028155.1"/>
</dbReference>
<evidence type="ECO:0000259" key="5">
    <source>
        <dbReference type="Pfam" id="PF04542"/>
    </source>
</evidence>
<reference evidence="7 8" key="1">
    <citation type="submission" date="2020-08" db="EMBL/GenBank/DDBJ databases">
        <title>Genomic Encyclopedia of Type Strains, Phase IV (KMG-IV): sequencing the most valuable type-strain genomes for metagenomic binning, comparative biology and taxonomic classification.</title>
        <authorList>
            <person name="Goeker M."/>
        </authorList>
    </citation>
    <scope>NUCLEOTIDE SEQUENCE [LARGE SCALE GENOMIC DNA]</scope>
    <source>
        <strain evidence="7 8">DSM 105721</strain>
    </source>
</reference>
<dbReference type="CDD" id="cd06171">
    <property type="entry name" value="Sigma70_r4"/>
    <property type="match status" value="1"/>
</dbReference>
<dbReference type="InterPro" id="IPR007627">
    <property type="entry name" value="RNA_pol_sigma70_r2"/>
</dbReference>
<keyword evidence="4" id="KW-0804">Transcription</keyword>
<keyword evidence="2" id="KW-0805">Transcription regulation</keyword>
<evidence type="ECO:0000256" key="4">
    <source>
        <dbReference type="ARBA" id="ARBA00023163"/>
    </source>
</evidence>
<keyword evidence="3" id="KW-0731">Sigma factor</keyword>
<protein>
    <submittedName>
        <fullName evidence="7">RNA polymerase sigma-70 factor (ECF subfamily)</fullName>
    </submittedName>
</protein>
<dbReference type="GO" id="GO:0003677">
    <property type="term" value="F:DNA binding"/>
    <property type="evidence" value="ECO:0007669"/>
    <property type="project" value="InterPro"/>
</dbReference>
<dbReference type="Pfam" id="PF04542">
    <property type="entry name" value="Sigma70_r2"/>
    <property type="match status" value="1"/>
</dbReference>
<accession>A0A7W6HXK0</accession>
<organism evidence="7 8">
    <name type="scientific">Butyricimonas faecihominis</name>
    <dbReference type="NCBI Taxonomy" id="1472416"/>
    <lineage>
        <taxon>Bacteria</taxon>
        <taxon>Pseudomonadati</taxon>
        <taxon>Bacteroidota</taxon>
        <taxon>Bacteroidia</taxon>
        <taxon>Bacteroidales</taxon>
        <taxon>Odoribacteraceae</taxon>
        <taxon>Butyricimonas</taxon>
    </lineage>
</organism>
<evidence type="ECO:0000256" key="1">
    <source>
        <dbReference type="ARBA" id="ARBA00010641"/>
    </source>
</evidence>
<dbReference type="InterPro" id="IPR013325">
    <property type="entry name" value="RNA_pol_sigma_r2"/>
</dbReference>
<feature type="domain" description="RNA polymerase sigma-70 region 2" evidence="5">
    <location>
        <begin position="24"/>
        <end position="91"/>
    </location>
</feature>
<gene>
    <name evidence="7" type="ORF">GGR14_001994</name>
</gene>
<dbReference type="InterPro" id="IPR013324">
    <property type="entry name" value="RNA_pol_sigma_r3/r4-like"/>
</dbReference>
<dbReference type="SUPFAM" id="SSF88946">
    <property type="entry name" value="Sigma2 domain of RNA polymerase sigma factors"/>
    <property type="match status" value="1"/>
</dbReference>
<evidence type="ECO:0000313" key="8">
    <source>
        <dbReference type="Proteomes" id="UP000546007"/>
    </source>
</evidence>
<dbReference type="PANTHER" id="PTHR43133">
    <property type="entry name" value="RNA POLYMERASE ECF-TYPE SIGMA FACTO"/>
    <property type="match status" value="1"/>
</dbReference>
<dbReference type="InterPro" id="IPR014284">
    <property type="entry name" value="RNA_pol_sigma-70_dom"/>
</dbReference>
<dbReference type="NCBIfam" id="TIGR02937">
    <property type="entry name" value="sigma70-ECF"/>
    <property type="match status" value="1"/>
</dbReference>
<dbReference type="GO" id="GO:0016987">
    <property type="term" value="F:sigma factor activity"/>
    <property type="evidence" value="ECO:0007669"/>
    <property type="project" value="UniProtKB-KW"/>
</dbReference>
<dbReference type="Pfam" id="PF08281">
    <property type="entry name" value="Sigma70_r4_2"/>
    <property type="match status" value="1"/>
</dbReference>
<evidence type="ECO:0000256" key="3">
    <source>
        <dbReference type="ARBA" id="ARBA00023082"/>
    </source>
</evidence>
<dbReference type="InterPro" id="IPR039425">
    <property type="entry name" value="RNA_pol_sigma-70-like"/>
</dbReference>